<dbReference type="EMBL" id="MU790508">
    <property type="protein sequence ID" value="KAJ4001622.1"/>
    <property type="molecule type" value="Genomic_DNA"/>
</dbReference>
<evidence type="ECO:0008006" key="4">
    <source>
        <dbReference type="Google" id="ProtNLM"/>
    </source>
</evidence>
<proteinExistence type="predicted"/>
<accession>A0ABQ8QT47</accession>
<comment type="caution">
    <text evidence="2">The sequence shown here is derived from an EMBL/GenBank/DDBJ whole genome shotgun (WGS) entry which is preliminary data.</text>
</comment>
<evidence type="ECO:0000313" key="2">
    <source>
        <dbReference type="EMBL" id="KAJ4001622.1"/>
    </source>
</evidence>
<keyword evidence="3" id="KW-1185">Reference proteome</keyword>
<organism evidence="2 3">
    <name type="scientific">Lentinula boryana</name>
    <dbReference type="NCBI Taxonomy" id="40481"/>
    <lineage>
        <taxon>Eukaryota</taxon>
        <taxon>Fungi</taxon>
        <taxon>Dikarya</taxon>
        <taxon>Basidiomycota</taxon>
        <taxon>Agaricomycotina</taxon>
        <taxon>Agaricomycetes</taxon>
        <taxon>Agaricomycetidae</taxon>
        <taxon>Agaricales</taxon>
        <taxon>Marasmiineae</taxon>
        <taxon>Omphalotaceae</taxon>
        <taxon>Lentinula</taxon>
    </lineage>
</organism>
<gene>
    <name evidence="2" type="ORF">F5050DRAFT_1723688</name>
</gene>
<evidence type="ECO:0000256" key="1">
    <source>
        <dbReference type="SAM" id="SignalP"/>
    </source>
</evidence>
<feature type="chain" id="PRO_5045711106" description="Secreted protein" evidence="1">
    <location>
        <begin position="22"/>
        <end position="81"/>
    </location>
</feature>
<protein>
    <recommendedName>
        <fullName evidence="4">Secreted protein</fullName>
    </recommendedName>
</protein>
<keyword evidence="1" id="KW-0732">Signal</keyword>
<sequence length="81" mass="8553">MRSHSMLLFVTYSFMLAAVTAELVKVDNSSLYLQAPSVGLHGKCLAAVVAACRGSTITVNMRSGSNPKLKGRAHLLCSTGL</sequence>
<feature type="non-terminal residue" evidence="2">
    <location>
        <position position="81"/>
    </location>
</feature>
<evidence type="ECO:0000313" key="3">
    <source>
        <dbReference type="Proteomes" id="UP001163828"/>
    </source>
</evidence>
<feature type="signal peptide" evidence="1">
    <location>
        <begin position="1"/>
        <end position="21"/>
    </location>
</feature>
<reference evidence="2" key="1">
    <citation type="submission" date="2022-08" db="EMBL/GenBank/DDBJ databases">
        <authorList>
            <consortium name="DOE Joint Genome Institute"/>
            <person name="Min B."/>
            <person name="Riley R."/>
            <person name="Sierra-Patev S."/>
            <person name="Naranjo-Ortiz M."/>
            <person name="Looney B."/>
            <person name="Konkel Z."/>
            <person name="Slot J.C."/>
            <person name="Sakamoto Y."/>
            <person name="Steenwyk J.L."/>
            <person name="Rokas A."/>
            <person name="Carro J."/>
            <person name="Camarero S."/>
            <person name="Ferreira P."/>
            <person name="Molpeceres G."/>
            <person name="Ruiz-Duenas F.J."/>
            <person name="Serrano A."/>
            <person name="Henrissat B."/>
            <person name="Drula E."/>
            <person name="Hughes K.W."/>
            <person name="Mata J.L."/>
            <person name="Ishikawa N.K."/>
            <person name="Vargas-Isla R."/>
            <person name="Ushijima S."/>
            <person name="Smith C.A."/>
            <person name="Ahrendt S."/>
            <person name="Andreopoulos W."/>
            <person name="He G."/>
            <person name="Labutti K."/>
            <person name="Lipzen A."/>
            <person name="Ng V."/>
            <person name="Sandor L."/>
            <person name="Barry K."/>
            <person name="Martinez A.T."/>
            <person name="Xiao Y."/>
            <person name="Gibbons J.G."/>
            <person name="Terashima K."/>
            <person name="Hibbett D.S."/>
            <person name="Grigoriev I.V."/>
        </authorList>
    </citation>
    <scope>NUCLEOTIDE SEQUENCE</scope>
    <source>
        <strain evidence="2">TFB10827</strain>
    </source>
</reference>
<name>A0ABQ8QT47_9AGAR</name>
<dbReference type="Proteomes" id="UP001163828">
    <property type="component" value="Unassembled WGS sequence"/>
</dbReference>